<dbReference type="PANTHER" id="PTHR24422:SF10">
    <property type="entry name" value="CHEMOTAXIS PROTEIN METHYLTRANSFERASE 2"/>
    <property type="match status" value="1"/>
</dbReference>
<dbReference type="Gene3D" id="3.40.50.150">
    <property type="entry name" value="Vaccinia Virus protein VP39"/>
    <property type="match status" value="1"/>
</dbReference>
<dbReference type="Pfam" id="PF01739">
    <property type="entry name" value="CheR"/>
    <property type="match status" value="1"/>
</dbReference>
<dbReference type="PANTHER" id="PTHR24422">
    <property type="entry name" value="CHEMOTAXIS PROTEIN METHYLTRANSFERASE"/>
    <property type="match status" value="1"/>
</dbReference>
<sequence length="118" mass="13471">MKNIKLGFLDLYFENENSGTHRAHPFLKDMVRFSINDLTSPKHAAPAESVFGTFDIVLCRNVLIYYSEEVQKQIFAKLDKTIANGGFLVLGTSETLDPRIKSRYAAVDNINKIYKKLR</sequence>
<proteinExistence type="predicted"/>
<name>A0A0F8ZK07_9ZZZZ</name>
<comment type="caution">
    <text evidence="2">The sequence shown here is derived from an EMBL/GenBank/DDBJ whole genome shotgun (WGS) entry which is preliminary data.</text>
</comment>
<dbReference type="InterPro" id="IPR022642">
    <property type="entry name" value="CheR_C"/>
</dbReference>
<evidence type="ECO:0000259" key="1">
    <source>
        <dbReference type="PROSITE" id="PS50123"/>
    </source>
</evidence>
<dbReference type="InterPro" id="IPR000780">
    <property type="entry name" value="CheR_MeTrfase"/>
</dbReference>
<protein>
    <recommendedName>
        <fullName evidence="1">CheR-type methyltransferase domain-containing protein</fullName>
    </recommendedName>
</protein>
<dbReference type="PRINTS" id="PR00996">
    <property type="entry name" value="CHERMTFRASE"/>
</dbReference>
<dbReference type="PROSITE" id="PS50123">
    <property type="entry name" value="CHER"/>
    <property type="match status" value="1"/>
</dbReference>
<dbReference type="InterPro" id="IPR029063">
    <property type="entry name" value="SAM-dependent_MTases_sf"/>
</dbReference>
<dbReference type="SUPFAM" id="SSF53335">
    <property type="entry name" value="S-adenosyl-L-methionine-dependent methyltransferases"/>
    <property type="match status" value="1"/>
</dbReference>
<reference evidence="2" key="1">
    <citation type="journal article" date="2015" name="Nature">
        <title>Complex archaea that bridge the gap between prokaryotes and eukaryotes.</title>
        <authorList>
            <person name="Spang A."/>
            <person name="Saw J.H."/>
            <person name="Jorgensen S.L."/>
            <person name="Zaremba-Niedzwiedzka K."/>
            <person name="Martijn J."/>
            <person name="Lind A.E."/>
            <person name="van Eijk R."/>
            <person name="Schleper C."/>
            <person name="Guy L."/>
            <person name="Ettema T.J."/>
        </authorList>
    </citation>
    <scope>NUCLEOTIDE SEQUENCE</scope>
</reference>
<dbReference type="GO" id="GO:0008757">
    <property type="term" value="F:S-adenosylmethionine-dependent methyltransferase activity"/>
    <property type="evidence" value="ECO:0007669"/>
    <property type="project" value="InterPro"/>
</dbReference>
<dbReference type="InterPro" id="IPR050903">
    <property type="entry name" value="Bact_Chemotaxis_MeTrfase"/>
</dbReference>
<gene>
    <name evidence="2" type="ORF">LCGC14_2685830</name>
</gene>
<evidence type="ECO:0000313" key="2">
    <source>
        <dbReference type="EMBL" id="KKK94142.1"/>
    </source>
</evidence>
<feature type="domain" description="CheR-type methyltransferase" evidence="1">
    <location>
        <begin position="1"/>
        <end position="96"/>
    </location>
</feature>
<accession>A0A0F8ZK07</accession>
<dbReference type="EMBL" id="LAZR01047474">
    <property type="protein sequence ID" value="KKK94142.1"/>
    <property type="molecule type" value="Genomic_DNA"/>
</dbReference>
<dbReference type="AlphaFoldDB" id="A0A0F8ZK07"/>
<organism evidence="2">
    <name type="scientific">marine sediment metagenome</name>
    <dbReference type="NCBI Taxonomy" id="412755"/>
    <lineage>
        <taxon>unclassified sequences</taxon>
        <taxon>metagenomes</taxon>
        <taxon>ecological metagenomes</taxon>
    </lineage>
</organism>